<evidence type="ECO:0000313" key="7">
    <source>
        <dbReference type="Proteomes" id="UP000190341"/>
    </source>
</evidence>
<reference evidence="6 7" key="1">
    <citation type="submission" date="2017-02" db="EMBL/GenBank/DDBJ databases">
        <authorList>
            <person name="Peterson S.W."/>
        </authorList>
    </citation>
    <scope>NUCLEOTIDE SEQUENCE [LARGE SCALE GENOMIC DNA]</scope>
    <source>
        <strain evidence="6 7">P15</strain>
    </source>
</reference>
<comment type="similarity">
    <text evidence="2">Belongs to the nucleoside triphosphate pyrophosphohydrolase family.</text>
</comment>
<accession>A0A1T5LI52</accession>
<dbReference type="Gene3D" id="1.10.287.1080">
    <property type="entry name" value="MazG-like"/>
    <property type="match status" value="2"/>
</dbReference>
<evidence type="ECO:0000256" key="1">
    <source>
        <dbReference type="ARBA" id="ARBA00052141"/>
    </source>
</evidence>
<dbReference type="CDD" id="cd11529">
    <property type="entry name" value="NTP-PPase_MazG_Cterm"/>
    <property type="match status" value="1"/>
</dbReference>
<dbReference type="PANTHER" id="PTHR30522:SF0">
    <property type="entry name" value="NUCLEOSIDE TRIPHOSPHATE PYROPHOSPHOHYDROLASE"/>
    <property type="match status" value="1"/>
</dbReference>
<dbReference type="GO" id="GO:0046052">
    <property type="term" value="P:UTP catabolic process"/>
    <property type="evidence" value="ECO:0007669"/>
    <property type="project" value="TreeGrafter"/>
</dbReference>
<dbReference type="GO" id="GO:0046061">
    <property type="term" value="P:dATP catabolic process"/>
    <property type="evidence" value="ECO:0007669"/>
    <property type="project" value="TreeGrafter"/>
</dbReference>
<dbReference type="GO" id="GO:0006950">
    <property type="term" value="P:response to stress"/>
    <property type="evidence" value="ECO:0007669"/>
    <property type="project" value="UniProtKB-ARBA"/>
</dbReference>
<dbReference type="CDD" id="cd11528">
    <property type="entry name" value="NTP-PPase_MazG_Nterm"/>
    <property type="match status" value="1"/>
</dbReference>
<evidence type="ECO:0000256" key="3">
    <source>
        <dbReference type="ARBA" id="ARBA00066372"/>
    </source>
</evidence>
<dbReference type="GO" id="GO:0006203">
    <property type="term" value="P:dGTP catabolic process"/>
    <property type="evidence" value="ECO:0007669"/>
    <property type="project" value="TreeGrafter"/>
</dbReference>
<dbReference type="FunFam" id="1.10.287.1080:FF:000001">
    <property type="entry name" value="Nucleoside triphosphate pyrophosphohydrolase"/>
    <property type="match status" value="1"/>
</dbReference>
<protein>
    <recommendedName>
        <fullName evidence="4">Nucleoside triphosphate pyrophosphohydrolase</fullName>
        <ecNumber evidence="3">3.6.1.8</ecNumber>
    </recommendedName>
</protein>
<dbReference type="InterPro" id="IPR048011">
    <property type="entry name" value="NTP-PPase_MazG-like_C"/>
</dbReference>
<dbReference type="SUPFAM" id="SSF101386">
    <property type="entry name" value="all-alpha NTP pyrophosphatases"/>
    <property type="match status" value="2"/>
</dbReference>
<dbReference type="GO" id="GO:0046047">
    <property type="term" value="P:TTP catabolic process"/>
    <property type="evidence" value="ECO:0007669"/>
    <property type="project" value="TreeGrafter"/>
</dbReference>
<dbReference type="Proteomes" id="UP000190341">
    <property type="component" value="Unassembled WGS sequence"/>
</dbReference>
<evidence type="ECO:0000259" key="5">
    <source>
        <dbReference type="Pfam" id="PF03819"/>
    </source>
</evidence>
<keyword evidence="7" id="KW-1185">Reference proteome</keyword>
<dbReference type="OrthoDB" id="9808939at2"/>
<name>A0A1T5LI52_9GAMM</name>
<comment type="catalytic activity">
    <reaction evidence="1">
        <text>ATP + H2O = AMP + diphosphate + H(+)</text>
        <dbReference type="Rhea" id="RHEA:14245"/>
        <dbReference type="ChEBI" id="CHEBI:15377"/>
        <dbReference type="ChEBI" id="CHEBI:15378"/>
        <dbReference type="ChEBI" id="CHEBI:30616"/>
        <dbReference type="ChEBI" id="CHEBI:33019"/>
        <dbReference type="ChEBI" id="CHEBI:456215"/>
        <dbReference type="EC" id="3.6.1.8"/>
    </reaction>
</comment>
<feature type="domain" description="NTP pyrophosphohydrolase MazG-like" evidence="5">
    <location>
        <begin position="189"/>
        <end position="249"/>
    </location>
</feature>
<dbReference type="GO" id="GO:0046076">
    <property type="term" value="P:dTTP catabolic process"/>
    <property type="evidence" value="ECO:0007669"/>
    <property type="project" value="TreeGrafter"/>
</dbReference>
<proteinExistence type="inferred from homology"/>
<dbReference type="GO" id="GO:0047693">
    <property type="term" value="F:ATP diphosphatase activity"/>
    <property type="evidence" value="ECO:0007669"/>
    <property type="project" value="UniProtKB-EC"/>
</dbReference>
<dbReference type="NCBIfam" id="NF007113">
    <property type="entry name" value="PRK09562.1"/>
    <property type="match status" value="1"/>
</dbReference>
<evidence type="ECO:0000313" key="6">
    <source>
        <dbReference type="EMBL" id="SKC75696.1"/>
    </source>
</evidence>
<dbReference type="STRING" id="428993.SAMN06296058_2563"/>
<feature type="domain" description="NTP pyrophosphohydrolase MazG-like" evidence="5">
    <location>
        <begin position="46"/>
        <end position="119"/>
    </location>
</feature>
<dbReference type="AlphaFoldDB" id="A0A1T5LI52"/>
<dbReference type="EMBL" id="FUZV01000002">
    <property type="protein sequence ID" value="SKC75696.1"/>
    <property type="molecule type" value="Genomic_DNA"/>
</dbReference>
<organism evidence="6 7">
    <name type="scientific">Pseudoxanthomonas indica</name>
    <dbReference type="NCBI Taxonomy" id="428993"/>
    <lineage>
        <taxon>Bacteria</taxon>
        <taxon>Pseudomonadati</taxon>
        <taxon>Pseudomonadota</taxon>
        <taxon>Gammaproteobacteria</taxon>
        <taxon>Lysobacterales</taxon>
        <taxon>Lysobacteraceae</taxon>
        <taxon>Pseudoxanthomonas</taxon>
    </lineage>
</organism>
<dbReference type="InterPro" id="IPR048015">
    <property type="entry name" value="NTP-PPase_MazG-like_N"/>
</dbReference>
<dbReference type="InterPro" id="IPR011551">
    <property type="entry name" value="NTP_PyrPHydrolase_MazG"/>
</dbReference>
<dbReference type="EC" id="3.6.1.8" evidence="3"/>
<dbReference type="GO" id="GO:0046081">
    <property type="term" value="P:dUTP catabolic process"/>
    <property type="evidence" value="ECO:0007669"/>
    <property type="project" value="TreeGrafter"/>
</dbReference>
<dbReference type="FunFam" id="1.10.287.1080:FF:000003">
    <property type="entry name" value="Nucleoside triphosphate pyrophosphohydrolase"/>
    <property type="match status" value="1"/>
</dbReference>
<sequence>MTRLSRPPEATGWPALVAGQGDVRELLDIMARLRNPEGGCPWDLEQDFSTIAPYTIEEAYEVADAIDRGDLADLKDELGDLLLQVVFHAQMASEQGAFAFRDVVASICDKMVRRHPHVFGDASFEDAETQTVNWEAIKAAERAASGKHDESALAGISRGLPEWQRAVKLQSRAARVGFDWPGPAPVIDKLHEEIEEVRAEFAQAAVAENHDRLEDELGDLLFVAANLARHAKVDPGAALRRANQKFERRFRAMETFAAEAGTQMSALSLEEQELLWQRAKQQERA</sequence>
<gene>
    <name evidence="6" type="ORF">SAMN06296058_2563</name>
</gene>
<dbReference type="NCBIfam" id="TIGR00444">
    <property type="entry name" value="mazG"/>
    <property type="match status" value="1"/>
</dbReference>
<evidence type="ECO:0000256" key="2">
    <source>
        <dbReference type="ARBA" id="ARBA00061115"/>
    </source>
</evidence>
<dbReference type="Pfam" id="PF03819">
    <property type="entry name" value="MazG"/>
    <property type="match status" value="2"/>
</dbReference>
<dbReference type="InterPro" id="IPR004518">
    <property type="entry name" value="MazG-like_dom"/>
</dbReference>
<dbReference type="PANTHER" id="PTHR30522">
    <property type="entry name" value="NUCLEOSIDE TRIPHOSPHATE PYROPHOSPHOHYDROLASE"/>
    <property type="match status" value="1"/>
</dbReference>
<evidence type="ECO:0000256" key="4">
    <source>
        <dbReference type="ARBA" id="ARBA00074799"/>
    </source>
</evidence>